<gene>
    <name evidence="8" type="ORF">H9977_11695</name>
</gene>
<dbReference type="EMBL" id="DXEL01000081">
    <property type="protein sequence ID" value="HIX75676.1"/>
    <property type="molecule type" value="Genomic_DNA"/>
</dbReference>
<feature type="transmembrane region" description="Helical" evidence="6">
    <location>
        <begin position="243"/>
        <end position="265"/>
    </location>
</feature>
<feature type="transmembrane region" description="Helical" evidence="6">
    <location>
        <begin position="68"/>
        <end position="89"/>
    </location>
</feature>
<evidence type="ECO:0000259" key="7">
    <source>
        <dbReference type="Pfam" id="PF00892"/>
    </source>
</evidence>
<dbReference type="AlphaFoldDB" id="A0A9D1XAS2"/>
<evidence type="ECO:0000256" key="3">
    <source>
        <dbReference type="ARBA" id="ARBA00022692"/>
    </source>
</evidence>
<dbReference type="InterPro" id="IPR000620">
    <property type="entry name" value="EamA_dom"/>
</dbReference>
<dbReference type="InterPro" id="IPR037185">
    <property type="entry name" value="EmrE-like"/>
</dbReference>
<comment type="caution">
    <text evidence="8">The sequence shown here is derived from an EMBL/GenBank/DDBJ whole genome shotgun (WGS) entry which is preliminary data.</text>
</comment>
<feature type="domain" description="EamA" evidence="7">
    <location>
        <begin position="6"/>
        <end position="139"/>
    </location>
</feature>
<organism evidence="8 9">
    <name type="scientific">Candidatus Parabacteroides intestinipullorum</name>
    <dbReference type="NCBI Taxonomy" id="2838723"/>
    <lineage>
        <taxon>Bacteria</taxon>
        <taxon>Pseudomonadati</taxon>
        <taxon>Bacteroidota</taxon>
        <taxon>Bacteroidia</taxon>
        <taxon>Bacteroidales</taxon>
        <taxon>Tannerellaceae</taxon>
        <taxon>Parabacteroides</taxon>
    </lineage>
</organism>
<feature type="domain" description="EamA" evidence="7">
    <location>
        <begin position="150"/>
        <end position="285"/>
    </location>
</feature>
<evidence type="ECO:0000313" key="8">
    <source>
        <dbReference type="EMBL" id="HIX75676.1"/>
    </source>
</evidence>
<evidence type="ECO:0000313" key="9">
    <source>
        <dbReference type="Proteomes" id="UP000886740"/>
    </source>
</evidence>
<dbReference type="InterPro" id="IPR050638">
    <property type="entry name" value="AA-Vitamin_Transporters"/>
</dbReference>
<feature type="transmembrane region" description="Helical" evidence="6">
    <location>
        <begin position="182"/>
        <end position="200"/>
    </location>
</feature>
<reference evidence="8" key="2">
    <citation type="submission" date="2021-04" db="EMBL/GenBank/DDBJ databases">
        <authorList>
            <person name="Gilroy R."/>
        </authorList>
    </citation>
    <scope>NUCLEOTIDE SEQUENCE</scope>
    <source>
        <strain evidence="8">ChiGjej6B6-14162</strain>
    </source>
</reference>
<feature type="transmembrane region" description="Helical" evidence="6">
    <location>
        <begin position="122"/>
        <end position="139"/>
    </location>
</feature>
<feature type="transmembrane region" description="Helical" evidence="6">
    <location>
        <begin position="212"/>
        <end position="231"/>
    </location>
</feature>
<dbReference type="PANTHER" id="PTHR32322:SF2">
    <property type="entry name" value="EAMA DOMAIN-CONTAINING PROTEIN"/>
    <property type="match status" value="1"/>
</dbReference>
<evidence type="ECO:0000256" key="1">
    <source>
        <dbReference type="ARBA" id="ARBA00004141"/>
    </source>
</evidence>
<proteinExistence type="inferred from homology"/>
<feature type="transmembrane region" description="Helical" evidence="6">
    <location>
        <begin position="271"/>
        <end position="295"/>
    </location>
</feature>
<dbReference type="PANTHER" id="PTHR32322">
    <property type="entry name" value="INNER MEMBRANE TRANSPORTER"/>
    <property type="match status" value="1"/>
</dbReference>
<feature type="transmembrane region" description="Helical" evidence="6">
    <location>
        <begin position="95"/>
        <end position="115"/>
    </location>
</feature>
<feature type="transmembrane region" description="Helical" evidence="6">
    <location>
        <begin position="151"/>
        <end position="170"/>
    </location>
</feature>
<evidence type="ECO:0000256" key="6">
    <source>
        <dbReference type="SAM" id="Phobius"/>
    </source>
</evidence>
<evidence type="ECO:0000256" key="4">
    <source>
        <dbReference type="ARBA" id="ARBA00022989"/>
    </source>
</evidence>
<keyword evidence="5 6" id="KW-0472">Membrane</keyword>
<protein>
    <submittedName>
        <fullName evidence="8">DMT family transporter</fullName>
    </submittedName>
</protein>
<comment type="subcellular location">
    <subcellularLocation>
        <location evidence="1">Membrane</location>
        <topology evidence="1">Multi-pass membrane protein</topology>
    </subcellularLocation>
</comment>
<evidence type="ECO:0000256" key="5">
    <source>
        <dbReference type="ARBA" id="ARBA00023136"/>
    </source>
</evidence>
<dbReference type="Pfam" id="PF00892">
    <property type="entry name" value="EamA"/>
    <property type="match status" value="2"/>
</dbReference>
<feature type="transmembrane region" description="Helical" evidence="6">
    <location>
        <begin position="7"/>
        <end position="26"/>
    </location>
</feature>
<comment type="similarity">
    <text evidence="2">Belongs to the EamA transporter family.</text>
</comment>
<dbReference type="Gene3D" id="1.10.3730.20">
    <property type="match status" value="2"/>
</dbReference>
<keyword evidence="4 6" id="KW-1133">Transmembrane helix</keyword>
<evidence type="ECO:0000256" key="2">
    <source>
        <dbReference type="ARBA" id="ARBA00007362"/>
    </source>
</evidence>
<name>A0A9D1XAS2_9BACT</name>
<keyword evidence="3 6" id="KW-0812">Transmembrane</keyword>
<reference evidence="8" key="1">
    <citation type="journal article" date="2021" name="PeerJ">
        <title>Extensive microbial diversity within the chicken gut microbiome revealed by metagenomics and culture.</title>
        <authorList>
            <person name="Gilroy R."/>
            <person name="Ravi A."/>
            <person name="Getino M."/>
            <person name="Pursley I."/>
            <person name="Horton D.L."/>
            <person name="Alikhan N.F."/>
            <person name="Baker D."/>
            <person name="Gharbi K."/>
            <person name="Hall N."/>
            <person name="Watson M."/>
            <person name="Adriaenssens E.M."/>
            <person name="Foster-Nyarko E."/>
            <person name="Jarju S."/>
            <person name="Secka A."/>
            <person name="Antonio M."/>
            <person name="Oren A."/>
            <person name="Chaudhuri R.R."/>
            <person name="La Ragione R."/>
            <person name="Hildebrand F."/>
            <person name="Pallen M.J."/>
        </authorList>
    </citation>
    <scope>NUCLEOTIDE SEQUENCE</scope>
    <source>
        <strain evidence="8">ChiGjej6B6-14162</strain>
    </source>
</reference>
<dbReference type="SUPFAM" id="SSF103481">
    <property type="entry name" value="Multidrug resistance efflux transporter EmrE"/>
    <property type="match status" value="2"/>
</dbReference>
<dbReference type="GO" id="GO:0016020">
    <property type="term" value="C:membrane"/>
    <property type="evidence" value="ECO:0007669"/>
    <property type="project" value="UniProtKB-SubCell"/>
</dbReference>
<accession>A0A9D1XAS2</accession>
<feature type="transmembrane region" description="Helical" evidence="6">
    <location>
        <begin position="38"/>
        <end position="56"/>
    </location>
</feature>
<sequence>MNAKTKGYLLGMIAAASYGMNPLFALPLYKAGMDPDSVLFFRYMFAIPILGIMLKARGRGFGLRRREVLPLIVMGVLVAVSSLTLFLSYNYMEAGIASTILFVYPILVALIMFIVFHERLSLFTGFCILLALGGIALLYKNTDGSTLSLPGTLLVLGSALSYAIYIVGVNQPTLKEVATLKVTFYVLLFGFSLFIFRIYMTGDLRLPTEWYLWGNLLALALFPTAISFLCTTSAIQYIGSTPTAILGALEPVTAIFFGVTVFGEVLDFREWVGLVMIIVAVTFVIAGGNVTTYLVRFRKLFPRITKRNLPFKRHSHYDQRKHEI</sequence>
<dbReference type="Proteomes" id="UP000886740">
    <property type="component" value="Unassembled WGS sequence"/>
</dbReference>